<evidence type="ECO:0000313" key="3">
    <source>
        <dbReference type="EMBL" id="MBC2845294.1"/>
    </source>
</evidence>
<comment type="caution">
    <text evidence="3">The sequence shown here is derived from an EMBL/GenBank/DDBJ whole genome shotgun (WGS) entry which is preliminary data.</text>
</comment>
<evidence type="ECO:0000313" key="4">
    <source>
        <dbReference type="Proteomes" id="UP000533900"/>
    </source>
</evidence>
<dbReference type="RefSeq" id="WP_185788999.1">
    <property type="nucleotide sequence ID" value="NZ_JACLCP010000002.1"/>
</dbReference>
<evidence type="ECO:0000256" key="1">
    <source>
        <dbReference type="ARBA" id="ARBA00022729"/>
    </source>
</evidence>
<name>A0A842ITU0_9FLAO</name>
<proteinExistence type="predicted"/>
<sequence length="366" mass="40224">MDKYLILYIILITAFLGVRAQQLTLETDLDASINESSGLLYLNNTLITHNDTDGTNQLYEVDVNTGAITRTITITNGINGDWEDLAHDDTYIYIGDFGNYEGQRTDLKVYRISINDYFANTSVTADVINFSYSDQTDFTPSPLMTNYDAEGLIHHDNKLYVFSKNWVDGNTDIYELSKTPGTYSISATDTIAVQGLISGATFNALNNHIVLTGYDTNGAFLVELDGFHSGQFSNGTVTKTSVGVPTNYSPQIEGIAPIDDNAYYISAEENTSVASGLYSFNMSTLGISENEQIDFIFYPNPAKVSITLNQDHCSTAIYTITGQLIKTSKDKQIDISELDSGLYLITIAKTSTGNSVTKRLIIDKGN</sequence>
<dbReference type="Pfam" id="PF18962">
    <property type="entry name" value="Por_Secre_tail"/>
    <property type="match status" value="1"/>
</dbReference>
<dbReference type="NCBIfam" id="TIGR04183">
    <property type="entry name" value="Por_Secre_tail"/>
    <property type="match status" value="1"/>
</dbReference>
<dbReference type="SUPFAM" id="SSF69304">
    <property type="entry name" value="Tricorn protease N-terminal domain"/>
    <property type="match status" value="1"/>
</dbReference>
<keyword evidence="1" id="KW-0732">Signal</keyword>
<reference evidence="3" key="1">
    <citation type="submission" date="2020-08" db="EMBL/GenBank/DDBJ databases">
        <title>Winogradskyella ouciana sp. nov., isolated from the hadal seawater of the Mariana Trench.</title>
        <authorList>
            <person name="He X."/>
        </authorList>
    </citation>
    <scope>NUCLEOTIDE SEQUENCE [LARGE SCALE GENOMIC DNA]</scope>
    <source>
        <strain evidence="3">KCTC 52348</strain>
    </source>
</reference>
<gene>
    <name evidence="3" type="ORF">H7F21_09345</name>
</gene>
<dbReference type="EMBL" id="JACLCP010000002">
    <property type="protein sequence ID" value="MBC2845294.1"/>
    <property type="molecule type" value="Genomic_DNA"/>
</dbReference>
<keyword evidence="4" id="KW-1185">Reference proteome</keyword>
<protein>
    <submittedName>
        <fullName evidence="3">T9SS type A sorting domain-containing protein</fullName>
    </submittedName>
</protein>
<feature type="domain" description="Secretion system C-terminal sorting" evidence="2">
    <location>
        <begin position="298"/>
        <end position="362"/>
    </location>
</feature>
<evidence type="ECO:0000259" key="2">
    <source>
        <dbReference type="Pfam" id="PF18962"/>
    </source>
</evidence>
<dbReference type="Proteomes" id="UP000533900">
    <property type="component" value="Unassembled WGS sequence"/>
</dbReference>
<dbReference type="InterPro" id="IPR026444">
    <property type="entry name" value="Secre_tail"/>
</dbReference>
<organism evidence="3 4">
    <name type="scientific">Winogradskyella flava</name>
    <dbReference type="NCBI Taxonomy" id="1884876"/>
    <lineage>
        <taxon>Bacteria</taxon>
        <taxon>Pseudomonadati</taxon>
        <taxon>Bacteroidota</taxon>
        <taxon>Flavobacteriia</taxon>
        <taxon>Flavobacteriales</taxon>
        <taxon>Flavobacteriaceae</taxon>
        <taxon>Winogradskyella</taxon>
    </lineage>
</organism>
<accession>A0A842ITU0</accession>
<dbReference type="AlphaFoldDB" id="A0A842ITU0"/>